<keyword evidence="1" id="KW-0472">Membrane</keyword>
<evidence type="ECO:0008006" key="4">
    <source>
        <dbReference type="Google" id="ProtNLM"/>
    </source>
</evidence>
<evidence type="ECO:0000313" key="2">
    <source>
        <dbReference type="EMBL" id="GIP57562.1"/>
    </source>
</evidence>
<proteinExistence type="predicted"/>
<accession>A0ABQ4MNJ9</accession>
<dbReference type="RefSeq" id="WP_213589881.1">
    <property type="nucleotide sequence ID" value="NZ_BOSM01000002.1"/>
</dbReference>
<keyword evidence="1" id="KW-1133">Transmembrane helix</keyword>
<name>A0ABQ4MNJ9_9BACL</name>
<keyword evidence="1" id="KW-0812">Transmembrane</keyword>
<gene>
    <name evidence="2" type="ORF">J15TS10_13760</name>
</gene>
<feature type="transmembrane region" description="Helical" evidence="1">
    <location>
        <begin position="39"/>
        <end position="56"/>
    </location>
</feature>
<dbReference type="InterPro" id="IPR032111">
    <property type="entry name" value="Clostridium_phage_holin"/>
</dbReference>
<dbReference type="EMBL" id="BOSM01000002">
    <property type="protein sequence ID" value="GIP57562.1"/>
    <property type="molecule type" value="Genomic_DNA"/>
</dbReference>
<reference evidence="2 3" key="1">
    <citation type="submission" date="2021-03" db="EMBL/GenBank/DDBJ databases">
        <title>Antimicrobial resistance genes in bacteria isolated from Japanese honey, and their potential for conferring macrolide and lincosamide resistance in the American foulbrood pathogen Paenibacillus larvae.</title>
        <authorList>
            <person name="Okamoto M."/>
            <person name="Kumagai M."/>
            <person name="Kanamori H."/>
            <person name="Takamatsu D."/>
        </authorList>
    </citation>
    <scope>NUCLEOTIDE SEQUENCE [LARGE SCALE GENOMIC DNA]</scope>
    <source>
        <strain evidence="2 3">J15TS10</strain>
    </source>
</reference>
<dbReference type="Proteomes" id="UP000681290">
    <property type="component" value="Unassembled WGS sequence"/>
</dbReference>
<dbReference type="Pfam" id="PF16079">
    <property type="entry name" value="Phage_holin_5_2"/>
    <property type="match status" value="1"/>
</dbReference>
<keyword evidence="3" id="KW-1185">Reference proteome</keyword>
<sequence length="94" mass="10480">MDWNAIFDLIHPYLFGVVAVCWVIGYILKKTPKVPDWSIIYIVTVVSVLLTIWLLGWGPDSLIQGILTGAFAVYGNQFVKQALKGADDHENGMD</sequence>
<comment type="caution">
    <text evidence="2">The sequence shown here is derived from an EMBL/GenBank/DDBJ whole genome shotgun (WGS) entry which is preliminary data.</text>
</comment>
<protein>
    <recommendedName>
        <fullName evidence="4">Holin</fullName>
    </recommendedName>
</protein>
<evidence type="ECO:0000313" key="3">
    <source>
        <dbReference type="Proteomes" id="UP000681290"/>
    </source>
</evidence>
<evidence type="ECO:0000256" key="1">
    <source>
        <dbReference type="SAM" id="Phobius"/>
    </source>
</evidence>
<organism evidence="2 3">
    <name type="scientific">Paenibacillus woosongensis</name>
    <dbReference type="NCBI Taxonomy" id="307580"/>
    <lineage>
        <taxon>Bacteria</taxon>
        <taxon>Bacillati</taxon>
        <taxon>Bacillota</taxon>
        <taxon>Bacilli</taxon>
        <taxon>Bacillales</taxon>
        <taxon>Paenibacillaceae</taxon>
        <taxon>Paenibacillus</taxon>
    </lineage>
</organism>
<feature type="transmembrane region" description="Helical" evidence="1">
    <location>
        <begin position="6"/>
        <end position="27"/>
    </location>
</feature>